<sequence>MMINQTKYHWLMALPALLLAVGCSESILPEGQDTGVAELQVSPQVVLTRGAIDAGSDASAVGNALGSIAVYANSKTTNKTTNNYGVYTYSSSKWGNSATDKIYLSAEEATIYAHYPAYQPGSNGEFQSSGTALKATNSSGEYTESSTISISVFPGKSGDANAKIDFNSTDNSESNSSGSAKILAASGEVDYMYADQSTAVKASYKKDDTNKTGKVTLAMKHALAMVSFRVYADHTYKNTGAFTKLVLANKSGGTTILNNGASPTMKIKDGTITVGSSPAAVTYTRDIANYKLPKAASSDASAATTAKNSARKASILVLPESTVDKSTVEATLTIDAQDYKVALPGSGSAWEAGKNYLYTVKLSGSELVISSVTVTQWTTVASSTDLDIK</sequence>
<dbReference type="InterPro" id="IPR025049">
    <property type="entry name" value="Mfa-like_1"/>
</dbReference>
<evidence type="ECO:0008006" key="4">
    <source>
        <dbReference type="Google" id="ProtNLM"/>
    </source>
</evidence>
<evidence type="ECO:0000256" key="1">
    <source>
        <dbReference type="SAM" id="SignalP"/>
    </source>
</evidence>
<dbReference type="CDD" id="cd13121">
    <property type="entry name" value="BF2867_like_C"/>
    <property type="match status" value="1"/>
</dbReference>
<feature type="signal peptide" evidence="1">
    <location>
        <begin position="1"/>
        <end position="20"/>
    </location>
</feature>
<gene>
    <name evidence="2" type="ORF">HMPREF1080_03013</name>
</gene>
<comment type="caution">
    <text evidence="2">The sequence shown here is derived from an EMBL/GenBank/DDBJ whole genome shotgun (WGS) entry which is preliminary data.</text>
</comment>
<dbReference type="Gene3D" id="2.60.40.2620">
    <property type="entry name" value="Fimbrillin-like"/>
    <property type="match status" value="1"/>
</dbReference>
<name>I9VHM8_BACFG</name>
<organism evidence="2 3">
    <name type="scientific">Bacteroides fragilis CL05T12C13</name>
    <dbReference type="NCBI Taxonomy" id="997881"/>
    <lineage>
        <taxon>Bacteria</taxon>
        <taxon>Pseudomonadati</taxon>
        <taxon>Bacteroidota</taxon>
        <taxon>Bacteroidia</taxon>
        <taxon>Bacteroidales</taxon>
        <taxon>Bacteroidaceae</taxon>
        <taxon>Bacteroides</taxon>
    </lineage>
</organism>
<dbReference type="CDD" id="cd13120">
    <property type="entry name" value="BF2867_like_N"/>
    <property type="match status" value="1"/>
</dbReference>
<feature type="chain" id="PRO_5003728722" description="Fimbrillin family protein" evidence="1">
    <location>
        <begin position="21"/>
        <end position="389"/>
    </location>
</feature>
<evidence type="ECO:0000313" key="3">
    <source>
        <dbReference type="Proteomes" id="UP000003917"/>
    </source>
</evidence>
<dbReference type="EMBL" id="AGXP01000030">
    <property type="protein sequence ID" value="EIY95101.1"/>
    <property type="molecule type" value="Genomic_DNA"/>
</dbReference>
<dbReference type="AlphaFoldDB" id="I9VHM8"/>
<dbReference type="RefSeq" id="WP_005803672.1">
    <property type="nucleotide sequence ID" value="NZ_JH724196.1"/>
</dbReference>
<evidence type="ECO:0000313" key="2">
    <source>
        <dbReference type="EMBL" id="EIY95101.1"/>
    </source>
</evidence>
<dbReference type="PROSITE" id="PS51257">
    <property type="entry name" value="PROKAR_LIPOPROTEIN"/>
    <property type="match status" value="1"/>
</dbReference>
<accession>I9VHM8</accession>
<keyword evidence="1" id="KW-0732">Signal</keyword>
<dbReference type="Pfam" id="PF13149">
    <property type="entry name" value="Mfa_like_1"/>
    <property type="match status" value="1"/>
</dbReference>
<protein>
    <recommendedName>
        <fullName evidence="4">Fimbrillin family protein</fullName>
    </recommendedName>
</protein>
<dbReference type="HOGENOM" id="CLU_707247_0_0_10"/>
<dbReference type="Proteomes" id="UP000003917">
    <property type="component" value="Unassembled WGS sequence"/>
</dbReference>
<proteinExistence type="predicted"/>
<dbReference type="Gene3D" id="2.60.40.2630">
    <property type="match status" value="1"/>
</dbReference>
<reference evidence="2 3" key="1">
    <citation type="submission" date="2012-02" db="EMBL/GenBank/DDBJ databases">
        <title>The Genome Sequence of Bacteroides fragilis CL05T12C13.</title>
        <authorList>
            <consortium name="The Broad Institute Genome Sequencing Platform"/>
            <person name="Earl A."/>
            <person name="Ward D."/>
            <person name="Feldgarden M."/>
            <person name="Gevers D."/>
            <person name="Zitomersky N.L."/>
            <person name="Coyne M.J."/>
            <person name="Comstock L.E."/>
            <person name="Young S.K."/>
            <person name="Zeng Q."/>
            <person name="Gargeya S."/>
            <person name="Fitzgerald M."/>
            <person name="Haas B."/>
            <person name="Abouelleil A."/>
            <person name="Alvarado L."/>
            <person name="Arachchi H.M."/>
            <person name="Berlin A."/>
            <person name="Chapman S.B."/>
            <person name="Gearin G."/>
            <person name="Goldberg J."/>
            <person name="Griggs A."/>
            <person name="Gujja S."/>
            <person name="Hansen M."/>
            <person name="Heiman D."/>
            <person name="Howarth C."/>
            <person name="Larimer J."/>
            <person name="Lui A."/>
            <person name="MacDonald P.J.P."/>
            <person name="McCowen C."/>
            <person name="Montmayeur A."/>
            <person name="Murphy C."/>
            <person name="Neiman D."/>
            <person name="Pearson M."/>
            <person name="Priest M."/>
            <person name="Roberts A."/>
            <person name="Saif S."/>
            <person name="Shea T."/>
            <person name="Sisk P."/>
            <person name="Stolte C."/>
            <person name="Sykes S."/>
            <person name="Wortman J."/>
            <person name="Nusbaum C."/>
            <person name="Birren B."/>
        </authorList>
    </citation>
    <scope>NUCLEOTIDE SEQUENCE [LARGE SCALE GENOMIC DNA]</scope>
    <source>
        <strain evidence="2 3">CL05T12C13</strain>
    </source>
</reference>
<dbReference type="PATRIC" id="fig|997881.3.peg.3184"/>
<dbReference type="InterPro" id="IPR042278">
    <property type="entry name" value="Mfa-like_1_N"/>
</dbReference>